<protein>
    <recommendedName>
        <fullName evidence="3">Cytosolic protein</fullName>
    </recommendedName>
</protein>
<evidence type="ECO:0008006" key="3">
    <source>
        <dbReference type="Google" id="ProtNLM"/>
    </source>
</evidence>
<proteinExistence type="predicted"/>
<dbReference type="Pfam" id="PF20095">
    <property type="entry name" value="DUF6485"/>
    <property type="match status" value="1"/>
</dbReference>
<reference evidence="2" key="1">
    <citation type="submission" date="2017-09" db="EMBL/GenBank/DDBJ databases">
        <title>Depth-based differentiation of microbial function through sediment-hosted aquifers and enrichment of novel symbionts in the deep terrestrial subsurface.</title>
        <authorList>
            <person name="Probst A.J."/>
            <person name="Ladd B."/>
            <person name="Jarett J.K."/>
            <person name="Geller-Mcgrath D.E."/>
            <person name="Sieber C.M.K."/>
            <person name="Emerson J.B."/>
            <person name="Anantharaman K."/>
            <person name="Thomas B.C."/>
            <person name="Malmstrom R."/>
            <person name="Stieglmeier M."/>
            <person name="Klingl A."/>
            <person name="Woyke T."/>
            <person name="Ryan C.M."/>
            <person name="Banfield J.F."/>
        </authorList>
    </citation>
    <scope>NUCLEOTIDE SEQUENCE [LARGE SCALE GENOMIC DNA]</scope>
</reference>
<comment type="caution">
    <text evidence="1">The sequence shown here is derived from an EMBL/GenBank/DDBJ whole genome shotgun (WGS) entry which is preliminary data.</text>
</comment>
<organism evidence="1 2">
    <name type="scientific">Candidatus Kuenenbacteria bacterium CG10_big_fil_rev_8_21_14_0_10_36_11</name>
    <dbReference type="NCBI Taxonomy" id="1974618"/>
    <lineage>
        <taxon>Bacteria</taxon>
        <taxon>Candidatus Kueneniibacteriota</taxon>
    </lineage>
</organism>
<accession>A0A2M6WAD5</accession>
<evidence type="ECO:0000313" key="2">
    <source>
        <dbReference type="Proteomes" id="UP000231464"/>
    </source>
</evidence>
<sequence>MLCQIQKNLKKCNCTYEFCPRKGRCCLCVAYHQKRHELPACYFDAKKEKTYDRSLENYLV</sequence>
<evidence type="ECO:0000313" key="1">
    <source>
        <dbReference type="EMBL" id="PIT89711.1"/>
    </source>
</evidence>
<dbReference type="EMBL" id="PFBP01000039">
    <property type="protein sequence ID" value="PIT89711.1"/>
    <property type="molecule type" value="Genomic_DNA"/>
</dbReference>
<name>A0A2M6WAD5_9BACT</name>
<dbReference type="Proteomes" id="UP000231464">
    <property type="component" value="Unassembled WGS sequence"/>
</dbReference>
<dbReference type="AlphaFoldDB" id="A0A2M6WAD5"/>
<gene>
    <name evidence="1" type="ORF">COU23_02405</name>
</gene>